<gene>
    <name evidence="1" type="ORF">D2T33_03430</name>
</gene>
<dbReference type="SUPFAM" id="SSF54909">
    <property type="entry name" value="Dimeric alpha+beta barrel"/>
    <property type="match status" value="2"/>
</dbReference>
<organism evidence="1 2">
    <name type="scientific">Paenirhodobacter populi</name>
    <dbReference type="NCBI Taxonomy" id="2306993"/>
    <lineage>
        <taxon>Bacteria</taxon>
        <taxon>Pseudomonadati</taxon>
        <taxon>Pseudomonadota</taxon>
        <taxon>Alphaproteobacteria</taxon>
        <taxon>Rhodobacterales</taxon>
        <taxon>Rhodobacter group</taxon>
        <taxon>Paenirhodobacter</taxon>
    </lineage>
</organism>
<dbReference type="AlphaFoldDB" id="A0A443J153"/>
<comment type="caution">
    <text evidence="1">The sequence shown here is derived from an EMBL/GenBank/DDBJ whole genome shotgun (WGS) entry which is preliminary data.</text>
</comment>
<reference evidence="1 2" key="1">
    <citation type="submission" date="2019-01" db="EMBL/GenBank/DDBJ databases">
        <title>Sinorhodobacter populi sp. nov. isolated from the symptomatic bark tissue of Populus euramericana canker.</title>
        <authorList>
            <person name="Xu G."/>
        </authorList>
    </citation>
    <scope>NUCLEOTIDE SEQUENCE [LARGE SCALE GENOMIC DNA]</scope>
    <source>
        <strain evidence="1 2">2D-5</strain>
    </source>
</reference>
<name>A0A443J153_9RHOB</name>
<accession>A0A443J153</accession>
<dbReference type="Proteomes" id="UP000285710">
    <property type="component" value="Unassembled WGS sequence"/>
</dbReference>
<dbReference type="EMBL" id="SAUW01000003">
    <property type="protein sequence ID" value="RWR14278.1"/>
    <property type="molecule type" value="Genomic_DNA"/>
</dbReference>
<dbReference type="InterPro" id="IPR011008">
    <property type="entry name" value="Dimeric_a/b-barrel"/>
</dbReference>
<dbReference type="InterPro" id="IPR009874">
    <property type="entry name" value="DUF1428"/>
</dbReference>
<evidence type="ECO:0000313" key="2">
    <source>
        <dbReference type="Proteomes" id="UP000285710"/>
    </source>
</evidence>
<proteinExistence type="predicted"/>
<dbReference type="Gene3D" id="3.30.70.100">
    <property type="match status" value="2"/>
</dbReference>
<evidence type="ECO:0000313" key="1">
    <source>
        <dbReference type="EMBL" id="RWR14278.1"/>
    </source>
</evidence>
<keyword evidence="2" id="KW-1185">Reference proteome</keyword>
<sequence length="242" mass="26913">MTYYTGFIGAVPTANKQKYIEHVRAAWPLFRNHGAIRMVESWGVDVPRGKVNDLYGAVLARDDETVVYSWIEWPDKATADAARQGMETDPLWKDIPEMPFDGSRMIYGGFEPVLAEGTDRGAGYFQGFALAVPGKNREPYVRMAGEAWESAFRPHGCLGIVEAWGIDVPHGKQTDFYRASKAEPDEVPIFSWAAWPDKATADAAAKAMEAGMEGQDFPEMPFDGMRMMWGGFEPIFVSDGAR</sequence>
<dbReference type="RefSeq" id="WP_128268851.1">
    <property type="nucleotide sequence ID" value="NZ_SAUW01000003.1"/>
</dbReference>
<protein>
    <submittedName>
        <fullName evidence="1">DUF1428 domain-containing protein</fullName>
    </submittedName>
</protein>
<dbReference type="Pfam" id="PF07237">
    <property type="entry name" value="DUF1428"/>
    <property type="match status" value="2"/>
</dbReference>
<reference evidence="1 2" key="2">
    <citation type="submission" date="2019-01" db="EMBL/GenBank/DDBJ databases">
        <authorList>
            <person name="Li Y."/>
        </authorList>
    </citation>
    <scope>NUCLEOTIDE SEQUENCE [LARGE SCALE GENOMIC DNA]</scope>
    <source>
        <strain evidence="1 2">2D-5</strain>
    </source>
</reference>